<protein>
    <submittedName>
        <fullName evidence="2">Uncharacterized protein</fullName>
    </submittedName>
</protein>
<keyword evidence="3" id="KW-1185">Reference proteome</keyword>
<evidence type="ECO:0000256" key="1">
    <source>
        <dbReference type="SAM" id="MobiDB-lite"/>
    </source>
</evidence>
<evidence type="ECO:0000313" key="2">
    <source>
        <dbReference type="EMBL" id="GMA92139.1"/>
    </source>
</evidence>
<comment type="caution">
    <text evidence="2">The sequence shown here is derived from an EMBL/GenBank/DDBJ whole genome shotgun (WGS) entry which is preliminary data.</text>
</comment>
<feature type="region of interest" description="Disordered" evidence="1">
    <location>
        <begin position="94"/>
        <end position="139"/>
    </location>
</feature>
<gene>
    <name evidence="2" type="ORF">GCM10025869_26680</name>
</gene>
<dbReference type="Proteomes" id="UP001157069">
    <property type="component" value="Unassembled WGS sequence"/>
</dbReference>
<dbReference type="EMBL" id="BSVA01000001">
    <property type="protein sequence ID" value="GMA92139.1"/>
    <property type="molecule type" value="Genomic_DNA"/>
</dbReference>
<feature type="compositionally biased region" description="Basic and acidic residues" evidence="1">
    <location>
        <begin position="103"/>
        <end position="124"/>
    </location>
</feature>
<reference evidence="3" key="1">
    <citation type="journal article" date="2019" name="Int. J. Syst. Evol. Microbiol.">
        <title>The Global Catalogue of Microorganisms (GCM) 10K type strain sequencing project: providing services to taxonomists for standard genome sequencing and annotation.</title>
        <authorList>
            <consortium name="The Broad Institute Genomics Platform"/>
            <consortium name="The Broad Institute Genome Sequencing Center for Infectious Disease"/>
            <person name="Wu L."/>
            <person name="Ma J."/>
        </authorList>
    </citation>
    <scope>NUCLEOTIDE SEQUENCE [LARGE SCALE GENOMIC DNA]</scope>
    <source>
        <strain evidence="3">NBRC 108755</strain>
    </source>
</reference>
<organism evidence="2 3">
    <name type="scientific">Homoserinibacter gongjuensis</name>
    <dbReference type="NCBI Taxonomy" id="1162968"/>
    <lineage>
        <taxon>Bacteria</taxon>
        <taxon>Bacillati</taxon>
        <taxon>Actinomycetota</taxon>
        <taxon>Actinomycetes</taxon>
        <taxon>Micrococcales</taxon>
        <taxon>Microbacteriaceae</taxon>
        <taxon>Homoserinibacter</taxon>
    </lineage>
</organism>
<accession>A0ABQ6JY26</accession>
<proteinExistence type="predicted"/>
<sequence>MRAVPTITPSRASNTAGALGRVPVSGSALPFTSVSTIAPPDASWVSVRVTPAGAGSPWWRRLAARGQILLEHAVVLLGAVGARRERPGLIARAQRARALRSQADGHGHDERHRGQPAERARGDPLRASPGTRAADDDVSVETRLGALLAPQ</sequence>
<name>A0ABQ6JY26_9MICO</name>
<evidence type="ECO:0000313" key="3">
    <source>
        <dbReference type="Proteomes" id="UP001157069"/>
    </source>
</evidence>